<dbReference type="SUPFAM" id="SSF55060">
    <property type="entry name" value="GHMP Kinase, C-terminal domain"/>
    <property type="match status" value="1"/>
</dbReference>
<organism evidence="1 2">
    <name type="scientific">Methanolobus tindarius DSM 2278</name>
    <dbReference type="NCBI Taxonomy" id="1090322"/>
    <lineage>
        <taxon>Archaea</taxon>
        <taxon>Methanobacteriati</taxon>
        <taxon>Methanobacteriota</taxon>
        <taxon>Stenosarchaea group</taxon>
        <taxon>Methanomicrobia</taxon>
        <taxon>Methanosarcinales</taxon>
        <taxon>Methanosarcinaceae</taxon>
        <taxon>Methanolobus</taxon>
    </lineage>
</organism>
<evidence type="ECO:0000313" key="1">
    <source>
        <dbReference type="EMBL" id="ETA68058.1"/>
    </source>
</evidence>
<dbReference type="RefSeq" id="WP_023845194.1">
    <property type="nucleotide sequence ID" value="NZ_AZAJ01000001.1"/>
</dbReference>
<name>W9DR25_METTI</name>
<gene>
    <name evidence="1" type="ORF">MettiDRAFT_1505</name>
</gene>
<proteinExistence type="predicted"/>
<dbReference type="OrthoDB" id="136081at2157"/>
<dbReference type="EMBL" id="AZAJ01000001">
    <property type="protein sequence ID" value="ETA68058.1"/>
    <property type="molecule type" value="Genomic_DNA"/>
</dbReference>
<dbReference type="InterPro" id="IPR036554">
    <property type="entry name" value="GHMP_kinase_C_sf"/>
</dbReference>
<protein>
    <submittedName>
        <fullName evidence="1">Uncharacterized protein</fullName>
    </submittedName>
</protein>
<accession>W9DR25</accession>
<dbReference type="Proteomes" id="UP000019483">
    <property type="component" value="Unassembled WGS sequence"/>
</dbReference>
<dbReference type="AlphaFoldDB" id="W9DR25"/>
<sequence length="212" mass="23999">MLNQRKINKWFVLAYIILIMSPVDANVTNEELNESEINISRFGYSVPVPSVGPPDMNYTRNRPEFITFVGTLPTIQEDSEKYEWTYSVIRSTCNLSFDLGSYMHTSGGPVVMTGAGWGGYIMVELDSNQQENITESVIDEIYQIVNTHCEVYESITDVPTLFLWDDPPEKDIEITNESLFIGNEKVEPEQTSGFTSALLFLCLVLLVKTRTS</sequence>
<evidence type="ECO:0000313" key="2">
    <source>
        <dbReference type="Proteomes" id="UP000019483"/>
    </source>
</evidence>
<reference evidence="1 2" key="1">
    <citation type="submission" date="2013-08" db="EMBL/GenBank/DDBJ databases">
        <authorList>
            <consortium name="DOE Joint Genome Institute"/>
            <person name="Eisen J."/>
            <person name="Huntemann M."/>
            <person name="Han J."/>
            <person name="Chen A."/>
            <person name="Kyrpides N."/>
            <person name="Mavromatis K."/>
            <person name="Markowitz V."/>
            <person name="Palaniappan K."/>
            <person name="Ivanova N."/>
            <person name="Schaumberg A."/>
            <person name="Pati A."/>
            <person name="Liolios K."/>
            <person name="Nordberg H.P."/>
            <person name="Cantor M.N."/>
            <person name="Hua S.X."/>
            <person name="Woyke T."/>
        </authorList>
    </citation>
    <scope>NUCLEOTIDE SEQUENCE [LARGE SCALE GENOMIC DNA]</scope>
    <source>
        <strain evidence="1 2">DSM 2278</strain>
    </source>
</reference>
<keyword evidence="2" id="KW-1185">Reference proteome</keyword>
<comment type="caution">
    <text evidence="1">The sequence shown here is derived from an EMBL/GenBank/DDBJ whole genome shotgun (WGS) entry which is preliminary data.</text>
</comment>